<feature type="transmembrane region" description="Helical" evidence="10">
    <location>
        <begin position="45"/>
        <end position="64"/>
    </location>
</feature>
<sequence>MEHLKNLITGAISGAIVDAVLFPIDYIKTNIQTNNSFSIYDPRKLYNGILPTLIGTVPASAFFYCFYELSKKLLTETIKDISKGGFLSFYKGCYVRASYLCFGGMIFFGCLRFFSF</sequence>
<dbReference type="InterPro" id="IPR023395">
    <property type="entry name" value="MCP_dom_sf"/>
</dbReference>
<keyword evidence="3 9" id="KW-0813">Transport</keyword>
<evidence type="ECO:0000256" key="7">
    <source>
        <dbReference type="ARBA" id="ARBA00023136"/>
    </source>
</evidence>
<dbReference type="InterPro" id="IPR018108">
    <property type="entry name" value="MCP_transmembrane"/>
</dbReference>
<gene>
    <name evidence="11" type="ORF">PFFVO_03696</name>
</gene>
<reference evidence="11 12" key="2">
    <citation type="submission" date="2013-02" db="EMBL/GenBank/DDBJ databases">
        <title>The Genome Sequence of Plasmodium falciparum Vietnam Oak-Knoll (FVO).</title>
        <authorList>
            <consortium name="The Broad Institute Genome Sequencing Platform"/>
            <consortium name="The Broad Institute Genome Sequencing Center for Infectious Disease"/>
            <person name="Neafsey D."/>
            <person name="Cheeseman I."/>
            <person name="Volkman S."/>
            <person name="Adams J."/>
            <person name="Walker B."/>
            <person name="Young S.K."/>
            <person name="Zeng Q."/>
            <person name="Gargeya S."/>
            <person name="Fitzgerald M."/>
            <person name="Haas B."/>
            <person name="Abouelleil A."/>
            <person name="Alvarado L."/>
            <person name="Arachchi H.M."/>
            <person name="Berlin A.M."/>
            <person name="Chapman S.B."/>
            <person name="Dewar J."/>
            <person name="Goldberg J."/>
            <person name="Griggs A."/>
            <person name="Gujja S."/>
            <person name="Hansen M."/>
            <person name="Howarth C."/>
            <person name="Imamovic A."/>
            <person name="Larimer J."/>
            <person name="McCowan C."/>
            <person name="Murphy C."/>
            <person name="Neiman D."/>
            <person name="Pearson M."/>
            <person name="Priest M."/>
            <person name="Roberts A."/>
            <person name="Saif S."/>
            <person name="Shea T."/>
            <person name="Sisk P."/>
            <person name="Sykes S."/>
            <person name="Wortman J."/>
            <person name="Nusbaum C."/>
            <person name="Birren B."/>
        </authorList>
    </citation>
    <scope>NUCLEOTIDE SEQUENCE [LARGE SCALE GENOMIC DNA]</scope>
    <source>
        <strain evidence="12">Vietnam Oak-Knoll (FVO)</strain>
    </source>
</reference>
<evidence type="ECO:0000256" key="6">
    <source>
        <dbReference type="ARBA" id="ARBA00022989"/>
    </source>
</evidence>
<dbReference type="GO" id="GO:0016020">
    <property type="term" value="C:membrane"/>
    <property type="evidence" value="ECO:0007669"/>
    <property type="project" value="UniProtKB-SubCell"/>
</dbReference>
<feature type="transmembrane region" description="Helical" evidence="10">
    <location>
        <begin position="97"/>
        <end position="114"/>
    </location>
</feature>
<feature type="repeat" description="Solcar" evidence="8">
    <location>
        <begin position="1"/>
        <end position="73"/>
    </location>
</feature>
<dbReference type="Pfam" id="PF00153">
    <property type="entry name" value="Mito_carr"/>
    <property type="match status" value="1"/>
</dbReference>
<comment type="subcellular location">
    <subcellularLocation>
        <location evidence="1">Membrane</location>
        <topology evidence="1">Multi-pass membrane protein</topology>
    </subcellularLocation>
</comment>
<keyword evidence="7 8" id="KW-0472">Membrane</keyword>
<keyword evidence="4 8" id="KW-0812">Transmembrane</keyword>
<evidence type="ECO:0000256" key="2">
    <source>
        <dbReference type="ARBA" id="ARBA00006375"/>
    </source>
</evidence>
<protein>
    <recommendedName>
        <fullName evidence="13">Mitochondrial carrier protein</fullName>
    </recommendedName>
</protein>
<keyword evidence="5" id="KW-0677">Repeat</keyword>
<evidence type="ECO:0000256" key="4">
    <source>
        <dbReference type="ARBA" id="ARBA00022692"/>
    </source>
</evidence>
<dbReference type="PROSITE" id="PS50920">
    <property type="entry name" value="SOLCAR"/>
    <property type="match status" value="1"/>
</dbReference>
<evidence type="ECO:0008006" key="13">
    <source>
        <dbReference type="Google" id="ProtNLM"/>
    </source>
</evidence>
<evidence type="ECO:0000256" key="8">
    <source>
        <dbReference type="PROSITE-ProRule" id="PRU00282"/>
    </source>
</evidence>
<keyword evidence="6 10" id="KW-1133">Transmembrane helix</keyword>
<evidence type="ECO:0000256" key="3">
    <source>
        <dbReference type="ARBA" id="ARBA00022448"/>
    </source>
</evidence>
<name>A0A024V595_PLAFA</name>
<reference evidence="11 12" key="1">
    <citation type="submission" date="2013-02" db="EMBL/GenBank/DDBJ databases">
        <title>The Genome Annotation of Plasmodium falciparum Vietnam Oak-Knoll (FVO).</title>
        <authorList>
            <consortium name="The Broad Institute Genome Sequencing Platform"/>
            <consortium name="The Broad Institute Genome Sequencing Center for Infectious Disease"/>
            <person name="Neafsey D."/>
            <person name="Hoffman S."/>
            <person name="Volkman S."/>
            <person name="Rosenthal P."/>
            <person name="Walker B."/>
            <person name="Young S.K."/>
            <person name="Zeng Q."/>
            <person name="Gargeya S."/>
            <person name="Fitzgerald M."/>
            <person name="Haas B."/>
            <person name="Abouelleil A."/>
            <person name="Allen A.W."/>
            <person name="Alvarado L."/>
            <person name="Arachchi H.M."/>
            <person name="Berlin A.M."/>
            <person name="Chapman S.B."/>
            <person name="Gainer-Dewar J."/>
            <person name="Goldberg J."/>
            <person name="Griggs A."/>
            <person name="Gujja S."/>
            <person name="Hansen M."/>
            <person name="Howarth C."/>
            <person name="Imamovic A."/>
            <person name="Ireland A."/>
            <person name="Larimer J."/>
            <person name="McCowan C."/>
            <person name="Murphy C."/>
            <person name="Pearson M."/>
            <person name="Poon T.W."/>
            <person name="Priest M."/>
            <person name="Roberts A."/>
            <person name="Saif S."/>
            <person name="Shea T."/>
            <person name="Sisk P."/>
            <person name="Sykes S."/>
            <person name="Wortman J."/>
            <person name="Nusbaum C."/>
            <person name="Birren B."/>
        </authorList>
    </citation>
    <scope>NUCLEOTIDE SEQUENCE [LARGE SCALE GENOMIC DNA]</scope>
    <source>
        <strain evidence="12">Vietnam Oak-Knoll (FVO)</strain>
    </source>
</reference>
<dbReference type="SUPFAM" id="SSF103506">
    <property type="entry name" value="Mitochondrial carrier"/>
    <property type="match status" value="1"/>
</dbReference>
<comment type="similarity">
    <text evidence="2 9">Belongs to the mitochondrial carrier (TC 2.A.29) family.</text>
</comment>
<dbReference type="Proteomes" id="UP000030690">
    <property type="component" value="Unassembled WGS sequence"/>
</dbReference>
<evidence type="ECO:0000256" key="5">
    <source>
        <dbReference type="ARBA" id="ARBA00022737"/>
    </source>
</evidence>
<dbReference type="AlphaFoldDB" id="A0A024V595"/>
<evidence type="ECO:0000313" key="11">
    <source>
        <dbReference type="EMBL" id="ETW17400.1"/>
    </source>
</evidence>
<evidence type="ECO:0000256" key="9">
    <source>
        <dbReference type="RuleBase" id="RU000488"/>
    </source>
</evidence>
<evidence type="ECO:0000256" key="1">
    <source>
        <dbReference type="ARBA" id="ARBA00004141"/>
    </source>
</evidence>
<dbReference type="Gene3D" id="1.50.40.10">
    <property type="entry name" value="Mitochondrial carrier domain"/>
    <property type="match status" value="1"/>
</dbReference>
<proteinExistence type="inferred from homology"/>
<dbReference type="PANTHER" id="PTHR45667">
    <property type="entry name" value="S-ADENOSYLMETHIONINE MITOCHONDRIAL CARRIER PROTEIN"/>
    <property type="match status" value="1"/>
</dbReference>
<organism evidence="11 12">
    <name type="scientific">Plasmodium falciparum Vietnam Oak-Knoll</name>
    <name type="common">FVO</name>
    <dbReference type="NCBI Taxonomy" id="1036723"/>
    <lineage>
        <taxon>Eukaryota</taxon>
        <taxon>Sar</taxon>
        <taxon>Alveolata</taxon>
        <taxon>Apicomplexa</taxon>
        <taxon>Aconoidasida</taxon>
        <taxon>Haemosporida</taxon>
        <taxon>Plasmodiidae</taxon>
        <taxon>Plasmodium</taxon>
        <taxon>Plasmodium (Laverania)</taxon>
    </lineage>
</organism>
<accession>A0A024V595</accession>
<evidence type="ECO:0000313" key="12">
    <source>
        <dbReference type="Proteomes" id="UP000030690"/>
    </source>
</evidence>
<evidence type="ECO:0000256" key="10">
    <source>
        <dbReference type="SAM" id="Phobius"/>
    </source>
</evidence>
<dbReference type="EMBL" id="KI925126">
    <property type="protein sequence ID" value="ETW17400.1"/>
    <property type="molecule type" value="Genomic_DNA"/>
</dbReference>
<dbReference type="OrthoDB" id="276989at2759"/>
<feature type="transmembrane region" description="Helical" evidence="10">
    <location>
        <begin position="6"/>
        <end position="24"/>
    </location>
</feature>